<proteinExistence type="predicted"/>
<evidence type="ECO:0000256" key="2">
    <source>
        <dbReference type="SAM" id="Phobius"/>
    </source>
</evidence>
<name>A0AAD5YEP8_9APHY</name>
<evidence type="ECO:0000256" key="3">
    <source>
        <dbReference type="SAM" id="SignalP"/>
    </source>
</evidence>
<comment type="caution">
    <text evidence="4">The sequence shown here is derived from an EMBL/GenBank/DDBJ whole genome shotgun (WGS) entry which is preliminary data.</text>
</comment>
<feature type="chain" id="PRO_5042172211" description="Mid2 domain-containing protein" evidence="3">
    <location>
        <begin position="27"/>
        <end position="381"/>
    </location>
</feature>
<dbReference type="EMBL" id="JANAWD010000133">
    <property type="protein sequence ID" value="KAJ3486060.1"/>
    <property type="molecule type" value="Genomic_DNA"/>
</dbReference>
<keyword evidence="2" id="KW-0472">Membrane</keyword>
<gene>
    <name evidence="4" type="ORF">NLI96_g4506</name>
</gene>
<evidence type="ECO:0000313" key="5">
    <source>
        <dbReference type="Proteomes" id="UP001212997"/>
    </source>
</evidence>
<keyword evidence="5" id="KW-1185">Reference proteome</keyword>
<dbReference type="AlphaFoldDB" id="A0AAD5YEP8"/>
<accession>A0AAD5YEP8</accession>
<feature type="compositionally biased region" description="Low complexity" evidence="1">
    <location>
        <begin position="174"/>
        <end position="218"/>
    </location>
</feature>
<keyword evidence="3" id="KW-0732">Signal</keyword>
<organism evidence="4 5">
    <name type="scientific">Meripilus lineatus</name>
    <dbReference type="NCBI Taxonomy" id="2056292"/>
    <lineage>
        <taxon>Eukaryota</taxon>
        <taxon>Fungi</taxon>
        <taxon>Dikarya</taxon>
        <taxon>Basidiomycota</taxon>
        <taxon>Agaricomycotina</taxon>
        <taxon>Agaricomycetes</taxon>
        <taxon>Polyporales</taxon>
        <taxon>Meripilaceae</taxon>
        <taxon>Meripilus</taxon>
    </lineage>
</organism>
<evidence type="ECO:0008006" key="6">
    <source>
        <dbReference type="Google" id="ProtNLM"/>
    </source>
</evidence>
<keyword evidence="2" id="KW-1133">Transmembrane helix</keyword>
<evidence type="ECO:0000256" key="1">
    <source>
        <dbReference type="SAM" id="MobiDB-lite"/>
    </source>
</evidence>
<feature type="region of interest" description="Disordered" evidence="1">
    <location>
        <begin position="155"/>
        <end position="218"/>
    </location>
</feature>
<reference evidence="4" key="1">
    <citation type="submission" date="2022-07" db="EMBL/GenBank/DDBJ databases">
        <title>Genome Sequence of Physisporinus lineatus.</title>
        <authorList>
            <person name="Buettner E."/>
        </authorList>
    </citation>
    <scope>NUCLEOTIDE SEQUENCE</scope>
    <source>
        <strain evidence="4">VT162</strain>
    </source>
</reference>
<evidence type="ECO:0000313" key="4">
    <source>
        <dbReference type="EMBL" id="KAJ3486060.1"/>
    </source>
</evidence>
<protein>
    <recommendedName>
        <fullName evidence="6">Mid2 domain-containing protein</fullName>
    </recommendedName>
</protein>
<sequence>MRGIHLHFYRAIILLFLARPIRLASAILQTVDDRDPGIQYFNGTWTLDGVDAEYSGTTSHSRNRGGTAIFNFTGTQVAVYGTLGPVGDYVTHSTYTINQGPPNSFTAPNRINKVQYRIQFYMSEQLPNSNHTLTIVNQGDWFYLDYLEVTVPDPIASAHDPMPPNVTGPPSQISQLGSSPSTILSSTESAESSTPNRSSSPSSIMMSSSGSLSSSSILPSESNRATRLSNGVIGGLAVTSIISLLLGLVFVYFYLRRWNTDVEVDPDTHVAAITPFLHTQRHGFPPNSPIGVRSTLQVDTNTASSEATALPSINSTNATDGSFFIQLPRGSENLKVAIDHPRETPVATGTLHNGEITSESTNVVDNFSVHTGSLPPPYSAC</sequence>
<dbReference type="Gene3D" id="2.60.120.260">
    <property type="entry name" value="Galactose-binding domain-like"/>
    <property type="match status" value="1"/>
</dbReference>
<feature type="transmembrane region" description="Helical" evidence="2">
    <location>
        <begin position="232"/>
        <end position="255"/>
    </location>
</feature>
<dbReference type="Proteomes" id="UP001212997">
    <property type="component" value="Unassembled WGS sequence"/>
</dbReference>
<keyword evidence="2" id="KW-0812">Transmembrane</keyword>
<feature type="signal peptide" evidence="3">
    <location>
        <begin position="1"/>
        <end position="26"/>
    </location>
</feature>